<evidence type="ECO:0000313" key="4">
    <source>
        <dbReference type="Proteomes" id="UP000774617"/>
    </source>
</evidence>
<keyword evidence="4" id="KW-1185">Reference proteome</keyword>
<evidence type="ECO:0000259" key="2">
    <source>
        <dbReference type="Pfam" id="PF07985"/>
    </source>
</evidence>
<accession>A0ABQ8GSM0</accession>
<dbReference type="EMBL" id="JAGTJR010000003">
    <property type="protein sequence ID" value="KAH7062256.1"/>
    <property type="molecule type" value="Genomic_DNA"/>
</dbReference>
<feature type="compositionally biased region" description="Low complexity" evidence="1">
    <location>
        <begin position="1"/>
        <end position="50"/>
    </location>
</feature>
<dbReference type="PANTHER" id="PTHR42080">
    <property type="entry name" value="SRR1 DOMAIN-CONTAINING PROTEIN"/>
    <property type="match status" value="1"/>
</dbReference>
<gene>
    <name evidence="3" type="ORF">B0J12DRAFT_232022</name>
</gene>
<sequence length="378" mass="40766">MPHSTTANPTATENNTTTTTTIKPPTATADATNTRRTINTTNNTNKNTTAHPKRTAIPLADGWTLVSTTRSTPHKNNKSKNKKKGTTATMPPVGSYAGGLSALRAAHEPAGPARVMPGTDKARLLERLAKFRERWEDCACRVGIRDVLERAGAVTVAAAAAGGVVIKSVEGGEDGAGEGGEEEQGKAEGLRVRNAVCIGLGSLSVDNVAAGVRSMWQLVCFLDIVEMLRRGGEEGTVAVYAEDPVFNALDEEILGELGVTVVQGRRLTDGSRQEGAAQFIERDSFVFAPFMPSFMVLEDFLADRDPAIYIGNDVQATLELARSQVRYSGDVDERTRRCIRVAEEFLAQGREVVTLPEFDLHEHALAGQMIYWRKPAGE</sequence>
<dbReference type="Pfam" id="PF07985">
    <property type="entry name" value="SRR1"/>
    <property type="match status" value="1"/>
</dbReference>
<dbReference type="Proteomes" id="UP000774617">
    <property type="component" value="Unassembled WGS sequence"/>
</dbReference>
<feature type="domain" description="SRR1-like" evidence="2">
    <location>
        <begin position="188"/>
        <end position="321"/>
    </location>
</feature>
<dbReference type="InterPro" id="IPR012942">
    <property type="entry name" value="SRR1-like"/>
</dbReference>
<proteinExistence type="predicted"/>
<evidence type="ECO:0000313" key="3">
    <source>
        <dbReference type="EMBL" id="KAH7062256.1"/>
    </source>
</evidence>
<name>A0ABQ8GSM0_9PEZI</name>
<dbReference type="PANTHER" id="PTHR42080:SF1">
    <property type="entry name" value="SRR1-LIKE DOMAIN-CONTAINING PROTEIN"/>
    <property type="match status" value="1"/>
</dbReference>
<protein>
    <recommendedName>
        <fullName evidence="2">SRR1-like domain-containing protein</fullName>
    </recommendedName>
</protein>
<feature type="region of interest" description="Disordered" evidence="1">
    <location>
        <begin position="1"/>
        <end position="92"/>
    </location>
</feature>
<reference evidence="3 4" key="1">
    <citation type="journal article" date="2021" name="Nat. Commun.">
        <title>Genetic determinants of endophytism in the Arabidopsis root mycobiome.</title>
        <authorList>
            <person name="Mesny F."/>
            <person name="Miyauchi S."/>
            <person name="Thiergart T."/>
            <person name="Pickel B."/>
            <person name="Atanasova L."/>
            <person name="Karlsson M."/>
            <person name="Huettel B."/>
            <person name="Barry K.W."/>
            <person name="Haridas S."/>
            <person name="Chen C."/>
            <person name="Bauer D."/>
            <person name="Andreopoulos W."/>
            <person name="Pangilinan J."/>
            <person name="LaButti K."/>
            <person name="Riley R."/>
            <person name="Lipzen A."/>
            <person name="Clum A."/>
            <person name="Drula E."/>
            <person name="Henrissat B."/>
            <person name="Kohler A."/>
            <person name="Grigoriev I.V."/>
            <person name="Martin F.M."/>
            <person name="Hacquard S."/>
        </authorList>
    </citation>
    <scope>NUCLEOTIDE SEQUENCE [LARGE SCALE GENOMIC DNA]</scope>
    <source>
        <strain evidence="3 4">MPI-SDFR-AT-0080</strain>
    </source>
</reference>
<feature type="compositionally biased region" description="Basic residues" evidence="1">
    <location>
        <begin position="72"/>
        <end position="85"/>
    </location>
</feature>
<evidence type="ECO:0000256" key="1">
    <source>
        <dbReference type="SAM" id="MobiDB-lite"/>
    </source>
</evidence>
<organism evidence="3 4">
    <name type="scientific">Macrophomina phaseolina</name>
    <dbReference type="NCBI Taxonomy" id="35725"/>
    <lineage>
        <taxon>Eukaryota</taxon>
        <taxon>Fungi</taxon>
        <taxon>Dikarya</taxon>
        <taxon>Ascomycota</taxon>
        <taxon>Pezizomycotina</taxon>
        <taxon>Dothideomycetes</taxon>
        <taxon>Dothideomycetes incertae sedis</taxon>
        <taxon>Botryosphaeriales</taxon>
        <taxon>Botryosphaeriaceae</taxon>
        <taxon>Macrophomina</taxon>
    </lineage>
</organism>
<comment type="caution">
    <text evidence="3">The sequence shown here is derived from an EMBL/GenBank/DDBJ whole genome shotgun (WGS) entry which is preliminary data.</text>
</comment>